<dbReference type="Pfam" id="PF13487">
    <property type="entry name" value="HD_5"/>
    <property type="match status" value="1"/>
</dbReference>
<dbReference type="Proteomes" id="UP000000814">
    <property type="component" value="Chromosome"/>
</dbReference>
<dbReference type="PIR" id="G96933">
    <property type="entry name" value="G96933"/>
</dbReference>
<keyword evidence="3" id="KW-1185">Reference proteome</keyword>
<dbReference type="OrthoDB" id="9804747at2"/>
<dbReference type="InterPro" id="IPR037522">
    <property type="entry name" value="HD_GYP_dom"/>
</dbReference>
<proteinExistence type="predicted"/>
<dbReference type="InterPro" id="IPR003607">
    <property type="entry name" value="HD/PDEase_dom"/>
</dbReference>
<name>Q97MC1_CLOAB</name>
<keyword evidence="2" id="KW-0378">Hydrolase</keyword>
<dbReference type="PANTHER" id="PTHR43155:SF2">
    <property type="entry name" value="CYCLIC DI-GMP PHOSPHODIESTERASE PA4108"/>
    <property type="match status" value="1"/>
</dbReference>
<evidence type="ECO:0000313" key="3">
    <source>
        <dbReference type="Proteomes" id="UP000000814"/>
    </source>
</evidence>
<dbReference type="PROSITE" id="PS51832">
    <property type="entry name" value="HD_GYP"/>
    <property type="match status" value="1"/>
</dbReference>
<evidence type="ECO:0000313" key="2">
    <source>
        <dbReference type="EMBL" id="AAK78258.1"/>
    </source>
</evidence>
<dbReference type="CDD" id="cd00077">
    <property type="entry name" value="HDc"/>
    <property type="match status" value="1"/>
</dbReference>
<dbReference type="GO" id="GO:0016787">
    <property type="term" value="F:hydrolase activity"/>
    <property type="evidence" value="ECO:0007669"/>
    <property type="project" value="UniProtKB-KW"/>
</dbReference>
<dbReference type="AlphaFoldDB" id="Q97MC1"/>
<dbReference type="PATRIC" id="fig|272562.8.peg.464"/>
<evidence type="ECO:0000259" key="1">
    <source>
        <dbReference type="PROSITE" id="PS51832"/>
    </source>
</evidence>
<organism evidence="2 3">
    <name type="scientific">Clostridium acetobutylicum (strain ATCC 824 / DSM 792 / JCM 1419 / IAM 19013 / LMG 5710 / NBRC 13948 / NRRL B-527 / VKM B-1787 / 2291 / W)</name>
    <dbReference type="NCBI Taxonomy" id="272562"/>
    <lineage>
        <taxon>Bacteria</taxon>
        <taxon>Bacillati</taxon>
        <taxon>Bacillota</taxon>
        <taxon>Clostridia</taxon>
        <taxon>Eubacteriales</taxon>
        <taxon>Clostridiaceae</taxon>
        <taxon>Clostridium</taxon>
    </lineage>
</organism>
<dbReference type="EMBL" id="AE001437">
    <property type="protein sequence ID" value="AAK78258.1"/>
    <property type="molecule type" value="Genomic_DNA"/>
</dbReference>
<dbReference type="PANTHER" id="PTHR43155">
    <property type="entry name" value="CYCLIC DI-GMP PHOSPHODIESTERASE PA4108-RELATED"/>
    <property type="match status" value="1"/>
</dbReference>
<dbReference type="Gene3D" id="1.10.3210.10">
    <property type="entry name" value="Hypothetical protein af1432"/>
    <property type="match status" value="1"/>
</dbReference>
<dbReference type="STRING" id="272562.CA_C0277"/>
<protein>
    <submittedName>
        <fullName evidence="2">HD-GYP hydrolase domain containing protein</fullName>
    </submittedName>
</protein>
<reference evidence="2 3" key="1">
    <citation type="journal article" date="2001" name="J. Bacteriol.">
        <title>Genome sequence and comparative analysis of the solvent-producing bacterium Clostridium acetobutylicum.</title>
        <authorList>
            <person name="Nolling J."/>
            <person name="Breton G."/>
            <person name="Omelchenko M.V."/>
            <person name="Makarova K.S."/>
            <person name="Zeng Q."/>
            <person name="Gibson R."/>
            <person name="Lee H.M."/>
            <person name="Dubois J."/>
            <person name="Qiu D."/>
            <person name="Hitti J."/>
            <person name="Wolf Y.I."/>
            <person name="Tatusov R.L."/>
            <person name="Sabathe F."/>
            <person name="Doucette-Stamm L."/>
            <person name="Soucaille P."/>
            <person name="Daly M.J."/>
            <person name="Bennett G.N."/>
            <person name="Koonin E.V."/>
            <person name="Smith D.R."/>
        </authorList>
    </citation>
    <scope>NUCLEOTIDE SEQUENCE [LARGE SCALE GENOMIC DNA]</scope>
    <source>
        <strain evidence="3">ATCC 824 / DSM 792 / JCM 1419 / LMG 5710 / VKM B-1787</strain>
    </source>
</reference>
<accession>Q97MC1</accession>
<feature type="domain" description="HD-GYP" evidence="1">
    <location>
        <begin position="118"/>
        <end position="314"/>
    </location>
</feature>
<dbReference type="eggNOG" id="COG2206">
    <property type="taxonomic scope" value="Bacteria"/>
</dbReference>
<dbReference type="RefSeq" id="WP_010963600.1">
    <property type="nucleotide sequence ID" value="NC_003030.1"/>
</dbReference>
<dbReference type="HOGENOM" id="CLU_000445_92_1_9"/>
<gene>
    <name evidence="2" type="ordered locus">CA_C0277</name>
</gene>
<dbReference type="SUPFAM" id="SSF109604">
    <property type="entry name" value="HD-domain/PDEase-like"/>
    <property type="match status" value="1"/>
</dbReference>
<dbReference type="KEGG" id="cac:CA_C0277"/>
<dbReference type="GeneID" id="44996778"/>
<sequence>MRLKQIENVKEGSILGKTLYDGEGRVLLTRGSVLTQAIIDKIKSINIYTIYIEDEYSEAIIEDVIKPEIRRTAIKMVRNTFYRLNKYNNKENYTGRNLYKESEQDFKSIYYIATEIIEEILSQKNVMIGLVDIKSFDDYTYQHSVNVAVISLIIGIKLKFHKYELFDLCIGALLHDVGKMFIPSEILNKKGELTEEEFKIMKEHTVRGYDYLKGLYEISVPARIISLQHHERAGGQGYPEGRSGERISILSRIVAVADVYDAMTSDRVYRRAIAPNEALEYIMANSGSKFDYKVVQAFSKSVIPYPEGSIVRLSNNEIGVVTKIHEDFPLRPEIKIIYSEDDSRVDEVINLLEQNSLVIMAIEENVPEKNRS</sequence>
<dbReference type="SMART" id="SM00471">
    <property type="entry name" value="HDc"/>
    <property type="match status" value="1"/>
</dbReference>